<evidence type="ECO:0000313" key="2">
    <source>
        <dbReference type="EMBL" id="SCP06255.1"/>
    </source>
</evidence>
<feature type="region of interest" description="Disordered" evidence="1">
    <location>
        <begin position="223"/>
        <end position="280"/>
    </location>
</feature>
<dbReference type="Proteomes" id="UP000242942">
    <property type="component" value="Chromosome 13"/>
</dbReference>
<dbReference type="OrthoDB" id="372172at2759"/>
<dbReference type="AlphaFoldDB" id="A0A1D3TMV3"/>
<feature type="compositionally biased region" description="Polar residues" evidence="1">
    <location>
        <begin position="264"/>
        <end position="274"/>
    </location>
</feature>
<name>A0A1D3TMV3_PLAOA</name>
<dbReference type="VEuPathDB" id="PlasmoDB:PocGH01_13044200"/>
<feature type="region of interest" description="Disordered" evidence="1">
    <location>
        <begin position="710"/>
        <end position="753"/>
    </location>
</feature>
<evidence type="ECO:0000256" key="1">
    <source>
        <dbReference type="SAM" id="MobiDB-lite"/>
    </source>
</evidence>
<protein>
    <submittedName>
        <fullName evidence="2">Uncharacterized protein</fullName>
    </submittedName>
</protein>
<dbReference type="EMBL" id="LT594594">
    <property type="protein sequence ID" value="SCP06255.1"/>
    <property type="molecule type" value="Genomic_DNA"/>
</dbReference>
<feature type="compositionally biased region" description="Low complexity" evidence="1">
    <location>
        <begin position="226"/>
        <end position="237"/>
    </location>
</feature>
<reference evidence="2 3" key="1">
    <citation type="submission" date="2016-06" db="EMBL/GenBank/DDBJ databases">
        <authorList>
            <consortium name="Pathogen Informatics"/>
        </authorList>
    </citation>
    <scope>NUCLEOTIDE SEQUENCE [LARGE SCALE GENOMIC DNA]</scope>
    <source>
        <strain evidence="2">PocGH01</strain>
    </source>
</reference>
<feature type="region of interest" description="Disordered" evidence="1">
    <location>
        <begin position="374"/>
        <end position="395"/>
    </location>
</feature>
<accession>A0A1D3TMV3</accession>
<keyword evidence="3" id="KW-1185">Reference proteome</keyword>
<organism evidence="2 3">
    <name type="scientific">Plasmodium ovale</name>
    <name type="common">malaria parasite P. ovale</name>
    <dbReference type="NCBI Taxonomy" id="36330"/>
    <lineage>
        <taxon>Eukaryota</taxon>
        <taxon>Sar</taxon>
        <taxon>Alveolata</taxon>
        <taxon>Apicomplexa</taxon>
        <taxon>Aconoidasida</taxon>
        <taxon>Haemosporida</taxon>
        <taxon>Plasmodiidae</taxon>
        <taxon>Plasmodium</taxon>
        <taxon>Plasmodium (Plasmodium)</taxon>
    </lineage>
</organism>
<proteinExistence type="predicted"/>
<evidence type="ECO:0000313" key="3">
    <source>
        <dbReference type="Proteomes" id="UP000242942"/>
    </source>
</evidence>
<sequence length="1074" mass="124133">MVHKKITHEIEKKKKKLYMGRVYNDEHVNSGTLREARKSIWKEDERGSVRNGDIFCKYYQEEREKKNGDAEGDEGIITSGYYDGNIMNMSKRRKEKDMGDQEKHEGIYFRSSTGRSTCSPKKKLSQNDVDKLIYKYRKSSYYDALLRNNNNSDDKNYPDRRQTCQNAKNKYGSFNLGNRKMFISDARDGYYYLDGSTMKVTCNFDKDKVHSCKDLSFLRKTRSSRRSSPLSVVPKLSSHGKGVPFTSSFPGGNVINGRGDHRTSVGTRNESSDQGDNHYNYETNYCNYSRGNERISERLDYLRSTLSDVDLRNSHVKHNQLLREPLNDCYNNDNLKDNSYYYENYISKDRNMEDYKKSTTGIGWEKRVGGDDIGGTVGKKAGEENSSEEEDAAKSAKGRLLYETFFNLTKKLEKPKSRKRNGSYMKDPSFDNIIGRSKMYNSKIREKIKRESIISDKYLENSFSKVNSYDNILDRLPTQDVQMKYGQVVELENYVKKYSDMRNPIFRNGINNSRKAGIYKAFNRFDDVLKYRSDHSNVHKDKKKWTKRVEDDNERTSESYYDHITDRNIMKVNNMEKNLEHVKKKNSNNIDNTSLTSNNIKSTQLHTSAVSQDSNDFSTLYDYANYSKCQTKDSCNGAYLNNLSKCDQHPGYDECPDSDHHNRNVGINSSFRSSIYSKRGTSNIGEFSESSPSATEGKFIGGTRSFELNSRSDGKRISATGERNGCSGRVKNNHVRESNSIDRGSNSYEPPSLGTLASKNNGHLEKYIWEHHLNKTKRKNITNSKHLVYSQFLDNSNDSCIYDRDSIHNDPRIDSRIGLSMDPHYYSKSDRGVRDGPSAKEKLTKEEGMNNIPNYIEDEIEEDGKKKIKRESNKNMLAEENELLEGILNLRKMAKHRRYIDDEYYEETNKNASSKMFCEGEMGTSYGSCFKSSGNHSKRNDANSSSQFANTSCFAYLKNRLYTRPMHIDDFNVDGNERSSACGSAGGRSDYCNREDYVEINSKNSFSSLYYNEIFFLVLIYILKFIYYVFNYLLRLVLFILICLNHRLRKNSFLSVIISAVVSVPLFFWSWQQS</sequence>
<feature type="compositionally biased region" description="Polar residues" evidence="1">
    <location>
        <begin position="741"/>
        <end position="753"/>
    </location>
</feature>
<gene>
    <name evidence="2" type="primary">PocGH01_13044200</name>
    <name evidence="2" type="ORF">POCGH01_13044200</name>
</gene>
<dbReference type="VEuPathDB" id="PlasmoDB:POWCR01_130040900"/>